<sequence>MNKHKLTISFSPSDPESLRAGILALTDDINLAGDEHEWHQFRDYTYAGVDEQGGSLGKQKVCKAAFYDALATHDELRPLLVAYIKKVAAYNFYGGCSFALQSAPEVQLIKDPVTALIAIGPEYIDLYCDAYATSDRGYGLSFDKPKELFARKYPDSEQLALLYAANISGRLLAMVGSNKPPKQPPASFIARFTSDDYKDYFVRLCAAEFIRNAFINKSHKYHLGLSALKLDRLLSDLEELAELFEFQPDQQLLLQLTGFSEADVVERLRNEVIGIMEGNRVPVHPVTYDFILPKWLAEKV</sequence>
<evidence type="ECO:0000313" key="2">
    <source>
        <dbReference type="Proteomes" id="UP001139293"/>
    </source>
</evidence>
<accession>A0A9X1ZAA9</accession>
<comment type="caution">
    <text evidence="1">The sequence shown here is derived from an EMBL/GenBank/DDBJ whole genome shotgun (WGS) entry which is preliminary data.</text>
</comment>
<dbReference type="EMBL" id="JAKILB010000004">
    <property type="protein sequence ID" value="MCL1138554.1"/>
    <property type="molecule type" value="Genomic_DNA"/>
</dbReference>
<protein>
    <submittedName>
        <fullName evidence="1">Uncharacterized protein</fullName>
    </submittedName>
</protein>
<evidence type="ECO:0000313" key="1">
    <source>
        <dbReference type="EMBL" id="MCL1138554.1"/>
    </source>
</evidence>
<reference evidence="1" key="1">
    <citation type="submission" date="2022-01" db="EMBL/GenBank/DDBJ databases">
        <title>Whole genome-based taxonomy of the Shewanellaceae.</title>
        <authorList>
            <person name="Martin-Rodriguez A.J."/>
        </authorList>
    </citation>
    <scope>NUCLEOTIDE SEQUENCE</scope>
    <source>
        <strain evidence="1">KCTC 23973</strain>
    </source>
</reference>
<dbReference type="AlphaFoldDB" id="A0A9X1ZAA9"/>
<keyword evidence="2" id="KW-1185">Reference proteome</keyword>
<dbReference type="Proteomes" id="UP001139293">
    <property type="component" value="Unassembled WGS sequence"/>
</dbReference>
<proteinExistence type="predicted"/>
<name>A0A9X1ZAA9_9GAMM</name>
<dbReference type="RefSeq" id="WP_248949587.1">
    <property type="nucleotide sequence ID" value="NZ_JAKILB010000004.1"/>
</dbReference>
<gene>
    <name evidence="1" type="ORF">L2740_08365</name>
</gene>
<organism evidence="1 2">
    <name type="scientific">Shewanella pneumatophori</name>
    <dbReference type="NCBI Taxonomy" id="314092"/>
    <lineage>
        <taxon>Bacteria</taxon>
        <taxon>Pseudomonadati</taxon>
        <taxon>Pseudomonadota</taxon>
        <taxon>Gammaproteobacteria</taxon>
        <taxon>Alteromonadales</taxon>
        <taxon>Shewanellaceae</taxon>
        <taxon>Shewanella</taxon>
    </lineage>
</organism>